<proteinExistence type="predicted"/>
<feature type="transmembrane region" description="Helical" evidence="6">
    <location>
        <begin position="203"/>
        <end position="221"/>
    </location>
</feature>
<feature type="transmembrane region" description="Helical" evidence="6">
    <location>
        <begin position="227"/>
        <end position="246"/>
    </location>
</feature>
<gene>
    <name evidence="7" type="ORF">LCGC14_3023830</name>
</gene>
<feature type="non-terminal residue" evidence="7">
    <location>
        <position position="1"/>
    </location>
</feature>
<comment type="subcellular location">
    <subcellularLocation>
        <location evidence="1">Cell membrane</location>
        <topology evidence="1">Multi-pass membrane protein</topology>
    </subcellularLocation>
</comment>
<feature type="transmembrane region" description="Helical" evidence="6">
    <location>
        <begin position="138"/>
        <end position="164"/>
    </location>
</feature>
<name>A0A0F8WUE9_9ZZZZ</name>
<accession>A0A0F8WUE9</accession>
<dbReference type="GO" id="GO:0005886">
    <property type="term" value="C:plasma membrane"/>
    <property type="evidence" value="ECO:0007669"/>
    <property type="project" value="UniProtKB-SubCell"/>
</dbReference>
<keyword evidence="3 6" id="KW-0812">Transmembrane</keyword>
<dbReference type="PANTHER" id="PTHR30250:SF28">
    <property type="entry name" value="POLYSACCHARIDE BIOSYNTHESIS PROTEIN"/>
    <property type="match status" value="1"/>
</dbReference>
<organism evidence="7">
    <name type="scientific">marine sediment metagenome</name>
    <dbReference type="NCBI Taxonomy" id="412755"/>
    <lineage>
        <taxon>unclassified sequences</taxon>
        <taxon>metagenomes</taxon>
        <taxon>ecological metagenomes</taxon>
    </lineage>
</organism>
<comment type="caution">
    <text evidence="7">The sequence shown here is derived from an EMBL/GenBank/DDBJ whole genome shotgun (WGS) entry which is preliminary data.</text>
</comment>
<feature type="transmembrane region" description="Helical" evidence="6">
    <location>
        <begin position="94"/>
        <end position="117"/>
    </location>
</feature>
<evidence type="ECO:0000256" key="5">
    <source>
        <dbReference type="ARBA" id="ARBA00023136"/>
    </source>
</evidence>
<dbReference type="EMBL" id="LAZR01062942">
    <property type="protein sequence ID" value="KKK60492.1"/>
    <property type="molecule type" value="Genomic_DNA"/>
</dbReference>
<keyword evidence="2" id="KW-1003">Cell membrane</keyword>
<feature type="transmembrane region" description="Helical" evidence="6">
    <location>
        <begin position="20"/>
        <end position="40"/>
    </location>
</feature>
<evidence type="ECO:0000256" key="1">
    <source>
        <dbReference type="ARBA" id="ARBA00004651"/>
    </source>
</evidence>
<dbReference type="Pfam" id="PF13440">
    <property type="entry name" value="Polysacc_synt_3"/>
    <property type="match status" value="1"/>
</dbReference>
<dbReference type="InterPro" id="IPR050833">
    <property type="entry name" value="Poly_Biosynth_Transport"/>
</dbReference>
<evidence type="ECO:0000256" key="4">
    <source>
        <dbReference type="ARBA" id="ARBA00022989"/>
    </source>
</evidence>
<feature type="transmembrane region" description="Helical" evidence="6">
    <location>
        <begin position="61"/>
        <end position="82"/>
    </location>
</feature>
<dbReference type="AlphaFoldDB" id="A0A0F8WUE9"/>
<evidence type="ECO:0000256" key="2">
    <source>
        <dbReference type="ARBA" id="ARBA00022475"/>
    </source>
</evidence>
<feature type="transmembrane region" description="Helical" evidence="6">
    <location>
        <begin position="176"/>
        <end position="196"/>
    </location>
</feature>
<evidence type="ECO:0000256" key="6">
    <source>
        <dbReference type="SAM" id="Phobius"/>
    </source>
</evidence>
<keyword evidence="4 6" id="KW-1133">Transmembrane helix</keyword>
<dbReference type="PANTHER" id="PTHR30250">
    <property type="entry name" value="PST FAMILY PREDICTED COLANIC ACID TRANSPORTER"/>
    <property type="match status" value="1"/>
</dbReference>
<protein>
    <recommendedName>
        <fullName evidence="8">Polysaccharide biosynthesis protein C-terminal domain-containing protein</fullName>
    </recommendedName>
</protein>
<keyword evidence="5 6" id="KW-0472">Membrane</keyword>
<evidence type="ECO:0000256" key="3">
    <source>
        <dbReference type="ARBA" id="ARBA00022692"/>
    </source>
</evidence>
<reference evidence="7" key="1">
    <citation type="journal article" date="2015" name="Nature">
        <title>Complex archaea that bridge the gap between prokaryotes and eukaryotes.</title>
        <authorList>
            <person name="Spang A."/>
            <person name="Saw J.H."/>
            <person name="Jorgensen S.L."/>
            <person name="Zaremba-Niedzwiedzka K."/>
            <person name="Martijn J."/>
            <person name="Lind A.E."/>
            <person name="van Eijk R."/>
            <person name="Schleper C."/>
            <person name="Guy L."/>
            <person name="Ettema T.J."/>
        </authorList>
    </citation>
    <scope>NUCLEOTIDE SEQUENCE</scope>
</reference>
<sequence length="263" mass="29347">AILRLIFGVLLVYLGFKASGAIAASTLAGIISFLLILVPLKFLFNKKGKPVDFDSSEIYKFFWPVLITILCFTILINVDVIFVKHFFSPKQAGYYSAASLMGKIVLFFPASFAMVMFSKTSELHAQNEQSSHVLKKSLLLVGLMCVAITIGYFVFPSFLISIIYGQKYLASAKWLGLFGIAMCMFSLINILIHYYLSVQKLRFIPILVGATILQVGVLWFVPFNPTQIIYVLIGISSLLLISFTVVERSSVKQEGLREAVERV</sequence>
<evidence type="ECO:0000313" key="7">
    <source>
        <dbReference type="EMBL" id="KKK60492.1"/>
    </source>
</evidence>
<evidence type="ECO:0008006" key="8">
    <source>
        <dbReference type="Google" id="ProtNLM"/>
    </source>
</evidence>